<keyword evidence="2" id="KW-1185">Reference proteome</keyword>
<name>A0A9P7JKR7_9AGAM</name>
<proteinExistence type="predicted"/>
<dbReference type="EMBL" id="JABBWG010000001">
    <property type="protein sequence ID" value="KAG1827504.1"/>
    <property type="molecule type" value="Genomic_DNA"/>
</dbReference>
<protein>
    <submittedName>
        <fullName evidence="1">Uncharacterized protein</fullName>
    </submittedName>
</protein>
<feature type="non-terminal residue" evidence="1">
    <location>
        <position position="72"/>
    </location>
</feature>
<accession>A0A9P7JKR7</accession>
<reference evidence="1" key="1">
    <citation type="journal article" date="2020" name="New Phytol.">
        <title>Comparative genomics reveals dynamic genome evolution in host specialist ectomycorrhizal fungi.</title>
        <authorList>
            <person name="Lofgren L.A."/>
            <person name="Nguyen N.H."/>
            <person name="Vilgalys R."/>
            <person name="Ruytinx J."/>
            <person name="Liao H.L."/>
            <person name="Branco S."/>
            <person name="Kuo A."/>
            <person name="LaButti K."/>
            <person name="Lipzen A."/>
            <person name="Andreopoulos W."/>
            <person name="Pangilinan J."/>
            <person name="Riley R."/>
            <person name="Hundley H."/>
            <person name="Na H."/>
            <person name="Barry K."/>
            <person name="Grigoriev I.V."/>
            <person name="Stajich J.E."/>
            <person name="Kennedy P.G."/>
        </authorList>
    </citation>
    <scope>NUCLEOTIDE SEQUENCE</scope>
    <source>
        <strain evidence="1">MN1</strain>
    </source>
</reference>
<dbReference type="OrthoDB" id="3004525at2759"/>
<gene>
    <name evidence="1" type="ORF">BJ212DRAFT_1228475</name>
</gene>
<evidence type="ECO:0000313" key="1">
    <source>
        <dbReference type="EMBL" id="KAG1827504.1"/>
    </source>
</evidence>
<evidence type="ECO:0000313" key="2">
    <source>
        <dbReference type="Proteomes" id="UP000807769"/>
    </source>
</evidence>
<dbReference type="AlphaFoldDB" id="A0A9P7JKR7"/>
<feature type="non-terminal residue" evidence="1">
    <location>
        <position position="1"/>
    </location>
</feature>
<dbReference type="Proteomes" id="UP000807769">
    <property type="component" value="Unassembled WGS sequence"/>
</dbReference>
<sequence length="72" mass="8087">ICETCQSAEATFNCVTCTGNHGWCQPCLIKSHQSLPFHKIQFWNSVCFQDVNLSNQGFIWHLGHGGEPCPSY</sequence>
<dbReference type="RefSeq" id="XP_041200351.1">
    <property type="nucleotide sequence ID" value="XM_041329471.1"/>
</dbReference>
<dbReference type="GeneID" id="64623488"/>
<comment type="caution">
    <text evidence="1">The sequence shown here is derived from an EMBL/GenBank/DDBJ whole genome shotgun (WGS) entry which is preliminary data.</text>
</comment>
<organism evidence="1 2">
    <name type="scientific">Suillus subaureus</name>
    <dbReference type="NCBI Taxonomy" id="48587"/>
    <lineage>
        <taxon>Eukaryota</taxon>
        <taxon>Fungi</taxon>
        <taxon>Dikarya</taxon>
        <taxon>Basidiomycota</taxon>
        <taxon>Agaricomycotina</taxon>
        <taxon>Agaricomycetes</taxon>
        <taxon>Agaricomycetidae</taxon>
        <taxon>Boletales</taxon>
        <taxon>Suillineae</taxon>
        <taxon>Suillaceae</taxon>
        <taxon>Suillus</taxon>
    </lineage>
</organism>